<organism evidence="1">
    <name type="scientific">Tanacetum cinerariifolium</name>
    <name type="common">Dalmatian daisy</name>
    <name type="synonym">Chrysanthemum cinerariifolium</name>
    <dbReference type="NCBI Taxonomy" id="118510"/>
    <lineage>
        <taxon>Eukaryota</taxon>
        <taxon>Viridiplantae</taxon>
        <taxon>Streptophyta</taxon>
        <taxon>Embryophyta</taxon>
        <taxon>Tracheophyta</taxon>
        <taxon>Spermatophyta</taxon>
        <taxon>Magnoliopsida</taxon>
        <taxon>eudicotyledons</taxon>
        <taxon>Gunneridae</taxon>
        <taxon>Pentapetalae</taxon>
        <taxon>asterids</taxon>
        <taxon>campanulids</taxon>
        <taxon>Asterales</taxon>
        <taxon>Asteraceae</taxon>
        <taxon>Asteroideae</taxon>
        <taxon>Anthemideae</taxon>
        <taxon>Anthemidinae</taxon>
        <taxon>Tanacetum</taxon>
    </lineage>
</organism>
<dbReference type="GO" id="GO:0003964">
    <property type="term" value="F:RNA-directed DNA polymerase activity"/>
    <property type="evidence" value="ECO:0007669"/>
    <property type="project" value="UniProtKB-KW"/>
</dbReference>
<keyword evidence="1" id="KW-0695">RNA-directed DNA polymerase</keyword>
<dbReference type="EMBL" id="BKCJ011491274">
    <property type="protein sequence ID" value="GFD37824.1"/>
    <property type="molecule type" value="Genomic_DNA"/>
</dbReference>
<keyword evidence="1" id="KW-0808">Transferase</keyword>
<accession>A0A699W0R3</accession>
<name>A0A699W0R3_TANCI</name>
<keyword evidence="1" id="KW-0548">Nucleotidyltransferase</keyword>
<reference evidence="1" key="1">
    <citation type="journal article" date="2019" name="Sci. Rep.">
        <title>Draft genome of Tanacetum cinerariifolium, the natural source of mosquito coil.</title>
        <authorList>
            <person name="Yamashiro T."/>
            <person name="Shiraishi A."/>
            <person name="Satake H."/>
            <person name="Nakayama K."/>
        </authorList>
    </citation>
    <scope>NUCLEOTIDE SEQUENCE</scope>
</reference>
<dbReference type="AlphaFoldDB" id="A0A699W0R3"/>
<protein>
    <submittedName>
        <fullName evidence="1">Reverse transcriptase domain-containing protein</fullName>
    </submittedName>
</protein>
<sequence>MALESGKLNHLVKDVRQRGSGSHGRDAPQTAKVINAISVNSVKYKKRKVREMTKLWMNIPISFPAISSEDISEEPLIVEVEVEGYLVRRVYVDEGSSVEVMFEHCFENLDSIIKARLKET</sequence>
<proteinExistence type="predicted"/>
<comment type="caution">
    <text evidence="1">The sequence shown here is derived from an EMBL/GenBank/DDBJ whole genome shotgun (WGS) entry which is preliminary data.</text>
</comment>
<evidence type="ECO:0000313" key="1">
    <source>
        <dbReference type="EMBL" id="GFD37824.1"/>
    </source>
</evidence>
<gene>
    <name evidence="1" type="ORF">Tci_909793</name>
</gene>